<gene>
    <name evidence="11" type="ORF">PIIN_04976</name>
</gene>
<evidence type="ECO:0000256" key="2">
    <source>
        <dbReference type="ARBA" id="ARBA00005699"/>
    </source>
</evidence>
<keyword evidence="4" id="KW-0138">CF(0)</keyword>
<evidence type="ECO:0000313" key="12">
    <source>
        <dbReference type="Proteomes" id="UP000007148"/>
    </source>
</evidence>
<dbReference type="AlphaFoldDB" id="G4TI98"/>
<name>G4TI98_SERID</name>
<dbReference type="STRING" id="1109443.G4TI98"/>
<reference evidence="11 12" key="1">
    <citation type="journal article" date="2011" name="PLoS Pathog.">
        <title>Endophytic Life Strategies Decoded by Genome and Transcriptome Analyses of the Mutualistic Root Symbiont Piriformospora indica.</title>
        <authorList>
            <person name="Zuccaro A."/>
            <person name="Lahrmann U."/>
            <person name="Guldener U."/>
            <person name="Langen G."/>
            <person name="Pfiffi S."/>
            <person name="Biedenkopf D."/>
            <person name="Wong P."/>
            <person name="Samans B."/>
            <person name="Grimm C."/>
            <person name="Basiewicz M."/>
            <person name="Murat C."/>
            <person name="Martin F."/>
            <person name="Kogel K.H."/>
        </authorList>
    </citation>
    <scope>NUCLEOTIDE SEQUENCE [LARGE SCALE GENOMIC DNA]</scope>
    <source>
        <strain evidence="11 12">DSM 11827</strain>
    </source>
</reference>
<evidence type="ECO:0000256" key="9">
    <source>
        <dbReference type="ARBA" id="ARBA00023310"/>
    </source>
</evidence>
<evidence type="ECO:0000256" key="6">
    <source>
        <dbReference type="ARBA" id="ARBA00023065"/>
    </source>
</evidence>
<keyword evidence="9" id="KW-0066">ATP synthesis</keyword>
<keyword evidence="5" id="KW-0375">Hydrogen ion transport</keyword>
<dbReference type="InterPro" id="IPR006808">
    <property type="entry name" value="ATP_synth_F0_gsu_mt"/>
</dbReference>
<proteinExistence type="inferred from homology"/>
<dbReference type="GO" id="GO:0015078">
    <property type="term" value="F:proton transmembrane transporter activity"/>
    <property type="evidence" value="ECO:0007669"/>
    <property type="project" value="InterPro"/>
</dbReference>
<dbReference type="EMBL" id="CAFZ01000104">
    <property type="protein sequence ID" value="CCA71041.1"/>
    <property type="molecule type" value="Genomic_DNA"/>
</dbReference>
<dbReference type="Proteomes" id="UP000007148">
    <property type="component" value="Unassembled WGS sequence"/>
</dbReference>
<evidence type="ECO:0000256" key="7">
    <source>
        <dbReference type="ARBA" id="ARBA00023128"/>
    </source>
</evidence>
<dbReference type="OrthoDB" id="437at2759"/>
<comment type="similarity">
    <text evidence="2">Belongs to the ATPase g subunit family.</text>
</comment>
<organism evidence="11 12">
    <name type="scientific">Serendipita indica (strain DSM 11827)</name>
    <name type="common">Root endophyte fungus</name>
    <name type="synonym">Piriformospora indica</name>
    <dbReference type="NCBI Taxonomy" id="1109443"/>
    <lineage>
        <taxon>Eukaryota</taxon>
        <taxon>Fungi</taxon>
        <taxon>Dikarya</taxon>
        <taxon>Basidiomycota</taxon>
        <taxon>Agaricomycotina</taxon>
        <taxon>Agaricomycetes</taxon>
        <taxon>Sebacinales</taxon>
        <taxon>Serendipitaceae</taxon>
        <taxon>Serendipita</taxon>
    </lineage>
</organism>
<keyword evidence="8" id="KW-0472">Membrane</keyword>
<sequence length="187" mass="20767">MSMISRTTARSRLQLVKANIGRQQSQATRRFASSGPTKPNEATEKAAEYAKKAYEQGSAVAGKAFEQGSALAGKALEGAKKYGGEYTGQVTSRLGAYQEPLFYNFAVLREVLKQVYIRESLAPPTSLSQITQVYRSIWEQASSLQWWRQLIDSGGWKKVGIYALEAYGIFHIGEMIGRRSIVGYKLK</sequence>
<feature type="region of interest" description="Disordered" evidence="10">
    <location>
        <begin position="20"/>
        <end position="42"/>
    </location>
</feature>
<dbReference type="GO" id="GO:0015986">
    <property type="term" value="P:proton motive force-driven ATP synthesis"/>
    <property type="evidence" value="ECO:0007669"/>
    <property type="project" value="InterPro"/>
</dbReference>
<dbReference type="GO" id="GO:0031966">
    <property type="term" value="C:mitochondrial membrane"/>
    <property type="evidence" value="ECO:0007669"/>
    <property type="project" value="UniProtKB-SubCell"/>
</dbReference>
<accession>G4TI98</accession>
<comment type="subcellular location">
    <subcellularLocation>
        <location evidence="1">Mitochondrion membrane</location>
    </subcellularLocation>
</comment>
<dbReference type="OMA" id="FHIGEMI"/>
<evidence type="ECO:0000256" key="5">
    <source>
        <dbReference type="ARBA" id="ARBA00022781"/>
    </source>
</evidence>
<protein>
    <submittedName>
        <fullName evidence="11">Related to ATP20-subunit G of mitochondrial F1F0-ATP Synthase</fullName>
    </submittedName>
</protein>
<dbReference type="HOGENOM" id="CLU_118199_0_0_1"/>
<keyword evidence="7" id="KW-0496">Mitochondrion</keyword>
<dbReference type="InParanoid" id="G4TI98"/>
<evidence type="ECO:0000256" key="3">
    <source>
        <dbReference type="ARBA" id="ARBA00022448"/>
    </source>
</evidence>
<dbReference type="GO" id="GO:0045259">
    <property type="term" value="C:proton-transporting ATP synthase complex"/>
    <property type="evidence" value="ECO:0007669"/>
    <property type="project" value="UniProtKB-KW"/>
</dbReference>
<keyword evidence="6" id="KW-0406">Ion transport</keyword>
<evidence type="ECO:0000256" key="1">
    <source>
        <dbReference type="ARBA" id="ARBA00004325"/>
    </source>
</evidence>
<evidence type="ECO:0000256" key="4">
    <source>
        <dbReference type="ARBA" id="ARBA00022547"/>
    </source>
</evidence>
<dbReference type="eggNOG" id="KOG4103">
    <property type="taxonomic scope" value="Eukaryota"/>
</dbReference>
<evidence type="ECO:0000313" key="11">
    <source>
        <dbReference type="EMBL" id="CCA71041.1"/>
    </source>
</evidence>
<keyword evidence="12" id="KW-1185">Reference proteome</keyword>
<evidence type="ECO:0000256" key="10">
    <source>
        <dbReference type="SAM" id="MobiDB-lite"/>
    </source>
</evidence>
<keyword evidence="3" id="KW-0813">Transport</keyword>
<comment type="caution">
    <text evidence="11">The sequence shown here is derived from an EMBL/GenBank/DDBJ whole genome shotgun (WGS) entry which is preliminary data.</text>
</comment>
<evidence type="ECO:0000256" key="8">
    <source>
        <dbReference type="ARBA" id="ARBA00023136"/>
    </source>
</evidence>
<dbReference type="Pfam" id="PF04718">
    <property type="entry name" value="ATP-synt_G"/>
    <property type="match status" value="1"/>
</dbReference>